<reference evidence="2 3" key="1">
    <citation type="submission" date="2018-10" db="EMBL/GenBank/DDBJ databases">
        <title>Genomic Encyclopedia of Archaeal and Bacterial Type Strains, Phase II (KMG-II): from individual species to whole genera.</title>
        <authorList>
            <person name="Goeker M."/>
        </authorList>
    </citation>
    <scope>NUCLEOTIDE SEQUENCE [LARGE SCALE GENOMIC DNA]</scope>
    <source>
        <strain evidence="2 3">DSM 23424</strain>
    </source>
</reference>
<dbReference type="PANTHER" id="PTHR43685:SF2">
    <property type="entry name" value="GLYCOSYLTRANSFERASE 2-LIKE DOMAIN-CONTAINING PROTEIN"/>
    <property type="match status" value="1"/>
</dbReference>
<dbReference type="PANTHER" id="PTHR43685">
    <property type="entry name" value="GLYCOSYLTRANSFERASE"/>
    <property type="match status" value="1"/>
</dbReference>
<accession>A0A3L9Y7P9</accession>
<keyword evidence="3" id="KW-1185">Reference proteome</keyword>
<feature type="domain" description="Glycosyltransferase 2-like" evidence="1">
    <location>
        <begin position="5"/>
        <end position="112"/>
    </location>
</feature>
<dbReference type="Gene3D" id="3.90.550.10">
    <property type="entry name" value="Spore Coat Polysaccharide Biosynthesis Protein SpsA, Chain A"/>
    <property type="match status" value="1"/>
</dbReference>
<dbReference type="RefSeq" id="WP_121908771.1">
    <property type="nucleotide sequence ID" value="NZ_REFC01000016.1"/>
</dbReference>
<dbReference type="Proteomes" id="UP000271339">
    <property type="component" value="Unassembled WGS sequence"/>
</dbReference>
<dbReference type="OrthoDB" id="6307329at2"/>
<dbReference type="CDD" id="cd00761">
    <property type="entry name" value="Glyco_tranf_GTA_type"/>
    <property type="match status" value="1"/>
</dbReference>
<dbReference type="InterPro" id="IPR050834">
    <property type="entry name" value="Glycosyltransf_2"/>
</dbReference>
<name>A0A3L9Y7P9_9FLAO</name>
<dbReference type="GO" id="GO:0016740">
    <property type="term" value="F:transferase activity"/>
    <property type="evidence" value="ECO:0007669"/>
    <property type="project" value="UniProtKB-KW"/>
</dbReference>
<dbReference type="InterPro" id="IPR001173">
    <property type="entry name" value="Glyco_trans_2-like"/>
</dbReference>
<proteinExistence type="predicted"/>
<dbReference type="InterPro" id="IPR029044">
    <property type="entry name" value="Nucleotide-diphossugar_trans"/>
</dbReference>
<comment type="caution">
    <text evidence="2">The sequence shown here is derived from an EMBL/GenBank/DDBJ whole genome shotgun (WGS) entry which is preliminary data.</text>
</comment>
<dbReference type="EMBL" id="REFC01000016">
    <property type="protein sequence ID" value="RMA56731.1"/>
    <property type="molecule type" value="Genomic_DNA"/>
</dbReference>
<organism evidence="2 3">
    <name type="scientific">Ulvibacter antarcticus</name>
    <dbReference type="NCBI Taxonomy" id="442714"/>
    <lineage>
        <taxon>Bacteria</taxon>
        <taxon>Pseudomonadati</taxon>
        <taxon>Bacteroidota</taxon>
        <taxon>Flavobacteriia</taxon>
        <taxon>Flavobacteriales</taxon>
        <taxon>Flavobacteriaceae</taxon>
        <taxon>Ulvibacter</taxon>
    </lineage>
</organism>
<keyword evidence="2" id="KW-0808">Transferase</keyword>
<dbReference type="SUPFAM" id="SSF53448">
    <property type="entry name" value="Nucleotide-diphospho-sugar transferases"/>
    <property type="match status" value="1"/>
</dbReference>
<sequence>MSRFTVIIPLYNKENYIVATLQSVLDQSFSDFEVIVVSDCGTDNSLEIAKEFKDPRIKIIEHSENKGLSASRNTGIKNATSNYIAFLDADDLWKNDFLEKIDFLIKEYSEASIFATKYEVRLANGKSITFPFDIPGFDEHGIVPNFFESNLNQTIYYPSCLCVHKKVFETVGVYNESINYSEDVDFNIRAHEAFKMAYYNSPLVIYLAASENQITQGSLLGKTIPDYDFYEGLFGSRSDIKKYLDFQRYLMAKIFKLSGDSETFQKLTKNIDFKNLTAKQRILLRSPKMITKAITRGKLLLQKIGIEVNSY</sequence>
<protein>
    <submittedName>
        <fullName evidence="2">GT2 family glycosyltransferase</fullName>
    </submittedName>
</protein>
<dbReference type="Pfam" id="PF00535">
    <property type="entry name" value="Glycos_transf_2"/>
    <property type="match status" value="1"/>
</dbReference>
<gene>
    <name evidence="2" type="ORF">BXY75_3244</name>
</gene>
<evidence type="ECO:0000313" key="3">
    <source>
        <dbReference type="Proteomes" id="UP000271339"/>
    </source>
</evidence>
<evidence type="ECO:0000313" key="2">
    <source>
        <dbReference type="EMBL" id="RMA56731.1"/>
    </source>
</evidence>
<dbReference type="AlphaFoldDB" id="A0A3L9Y7P9"/>
<evidence type="ECO:0000259" key="1">
    <source>
        <dbReference type="Pfam" id="PF00535"/>
    </source>
</evidence>